<evidence type="ECO:0000256" key="1">
    <source>
        <dbReference type="SAM" id="MobiDB-lite"/>
    </source>
</evidence>
<keyword evidence="4" id="KW-1185">Reference proteome</keyword>
<feature type="transmembrane region" description="Helical" evidence="2">
    <location>
        <begin position="69"/>
        <end position="92"/>
    </location>
</feature>
<feature type="compositionally biased region" description="Low complexity" evidence="1">
    <location>
        <begin position="265"/>
        <end position="277"/>
    </location>
</feature>
<organism evidence="3 4">
    <name type="scientific">Amorphus orientalis</name>
    <dbReference type="NCBI Taxonomy" id="649198"/>
    <lineage>
        <taxon>Bacteria</taxon>
        <taxon>Pseudomonadati</taxon>
        <taxon>Pseudomonadota</taxon>
        <taxon>Alphaproteobacteria</taxon>
        <taxon>Hyphomicrobiales</taxon>
        <taxon>Amorphaceae</taxon>
        <taxon>Amorphus</taxon>
    </lineage>
</organism>
<dbReference type="PANTHER" id="PTHR31876">
    <property type="entry name" value="COV-LIKE PROTEIN 1"/>
    <property type="match status" value="1"/>
</dbReference>
<keyword evidence="2" id="KW-0472">Membrane</keyword>
<feature type="region of interest" description="Disordered" evidence="1">
    <location>
        <begin position="245"/>
        <end position="277"/>
    </location>
</feature>
<dbReference type="Proteomes" id="UP001229244">
    <property type="component" value="Unassembled WGS sequence"/>
</dbReference>
<dbReference type="PANTHER" id="PTHR31876:SF26">
    <property type="entry name" value="PROTEIN LIKE COV 2"/>
    <property type="match status" value="1"/>
</dbReference>
<dbReference type="Pfam" id="PF04367">
    <property type="entry name" value="DUF502"/>
    <property type="match status" value="1"/>
</dbReference>
<sequence>MQKRSRGKGREPSPKQGNSLWARLRNYFLTGVVFAAPLTITVLLTWTFVKWVDAWVKPFIPARYNPDTYLSFPVPGIGLIVALVGLTLLGFLTANIFGRTVLSFGEQMLNRMPLVRNLYKALKQIFETALSERGRSFQQAGLIEYPRKGIWSIVFIATQAKGEVAHRLSNADDGADDEEYISVFLPTTPNPTSGFLLYLPESDVLPLDMSVEDAAKLVISAGLITPDYEVPAVRETTQQLALAAGVDVDGEAREEGGDDEPDQPARSSRTASSRSNR</sequence>
<gene>
    <name evidence="3" type="ORF">J2S73_002119</name>
</gene>
<dbReference type="InterPro" id="IPR007462">
    <property type="entry name" value="COV1-like"/>
</dbReference>
<keyword evidence="2" id="KW-1133">Transmembrane helix</keyword>
<dbReference type="AlphaFoldDB" id="A0AAE3VP45"/>
<protein>
    <submittedName>
        <fullName evidence="3">Membrane protein</fullName>
    </submittedName>
</protein>
<reference evidence="3" key="1">
    <citation type="submission" date="2023-07" db="EMBL/GenBank/DDBJ databases">
        <title>Genomic Encyclopedia of Type Strains, Phase IV (KMG-IV): sequencing the most valuable type-strain genomes for metagenomic binning, comparative biology and taxonomic classification.</title>
        <authorList>
            <person name="Goeker M."/>
        </authorList>
    </citation>
    <scope>NUCLEOTIDE SEQUENCE</scope>
    <source>
        <strain evidence="3">DSM 21202</strain>
    </source>
</reference>
<comment type="caution">
    <text evidence="3">The sequence shown here is derived from an EMBL/GenBank/DDBJ whole genome shotgun (WGS) entry which is preliminary data.</text>
</comment>
<evidence type="ECO:0000256" key="2">
    <source>
        <dbReference type="SAM" id="Phobius"/>
    </source>
</evidence>
<keyword evidence="2" id="KW-0812">Transmembrane</keyword>
<proteinExistence type="predicted"/>
<feature type="transmembrane region" description="Helical" evidence="2">
    <location>
        <begin position="27"/>
        <end position="49"/>
    </location>
</feature>
<dbReference type="RefSeq" id="WP_306885485.1">
    <property type="nucleotide sequence ID" value="NZ_JAUSUL010000002.1"/>
</dbReference>
<evidence type="ECO:0000313" key="4">
    <source>
        <dbReference type="Proteomes" id="UP001229244"/>
    </source>
</evidence>
<name>A0AAE3VP45_9HYPH</name>
<accession>A0AAE3VP45</accession>
<dbReference type="EMBL" id="JAUSUL010000002">
    <property type="protein sequence ID" value="MDQ0315662.1"/>
    <property type="molecule type" value="Genomic_DNA"/>
</dbReference>
<evidence type="ECO:0000313" key="3">
    <source>
        <dbReference type="EMBL" id="MDQ0315662.1"/>
    </source>
</evidence>